<dbReference type="GO" id="GO:0006098">
    <property type="term" value="P:pentose-phosphate shunt"/>
    <property type="evidence" value="ECO:0007669"/>
    <property type="project" value="InterPro"/>
</dbReference>
<evidence type="ECO:0000256" key="1">
    <source>
        <dbReference type="ARBA" id="ARBA00000832"/>
    </source>
</evidence>
<dbReference type="HOGENOM" id="CLU_053947_0_1_1"/>
<dbReference type="GO" id="GO:0005975">
    <property type="term" value="P:carbohydrate metabolic process"/>
    <property type="evidence" value="ECO:0007669"/>
    <property type="project" value="InterPro"/>
</dbReference>
<comment type="catalytic activity">
    <reaction evidence="1">
        <text>6-phospho-D-glucono-1,5-lactone + H2O = 6-phospho-D-gluconate + H(+)</text>
        <dbReference type="Rhea" id="RHEA:12556"/>
        <dbReference type="ChEBI" id="CHEBI:15377"/>
        <dbReference type="ChEBI" id="CHEBI:15378"/>
        <dbReference type="ChEBI" id="CHEBI:57955"/>
        <dbReference type="ChEBI" id="CHEBI:58759"/>
        <dbReference type="EC" id="3.1.1.31"/>
    </reaction>
</comment>
<reference evidence="10" key="2">
    <citation type="submission" date="2012-08" db="EMBL/GenBank/DDBJ databases">
        <title>Genome sequence of Kazachstania naganishii.</title>
        <authorList>
            <person name="Gordon J.L."/>
            <person name="Armisen D."/>
            <person name="Proux-Wera E."/>
            <person name="OhEigeartaigh S.S."/>
            <person name="Byrne K.P."/>
            <person name="Wolfe K.H."/>
        </authorList>
    </citation>
    <scope>NUCLEOTIDE SEQUENCE [LARGE SCALE GENOMIC DNA]</scope>
    <source>
        <strain evidence="10">ATCC MYA-139 / BCRC 22969 / CBS 8797 / CCRC 22969 / KCTC 17520 / NBRC 10181 / NCYC 3082</strain>
    </source>
</reference>
<dbReference type="NCBIfam" id="TIGR01198">
    <property type="entry name" value="pgl"/>
    <property type="match status" value="1"/>
</dbReference>
<dbReference type="InterPro" id="IPR005900">
    <property type="entry name" value="6-phosphogluconolactonase_DevB"/>
</dbReference>
<keyword evidence="5" id="KW-0963">Cytoplasm</keyword>
<dbReference type="SUPFAM" id="SSF100950">
    <property type="entry name" value="NagB/RpiA/CoA transferase-like"/>
    <property type="match status" value="1"/>
</dbReference>
<evidence type="ECO:0000259" key="8">
    <source>
        <dbReference type="Pfam" id="PF01182"/>
    </source>
</evidence>
<dbReference type="PANTHER" id="PTHR11054:SF24">
    <property type="entry name" value="6-PHOSPHOGLUCONOLACTONASE 3-RELATED"/>
    <property type="match status" value="1"/>
</dbReference>
<proteinExistence type="inferred from homology"/>
<dbReference type="GO" id="GO:0005737">
    <property type="term" value="C:cytoplasm"/>
    <property type="evidence" value="ECO:0007669"/>
    <property type="project" value="UniProtKB-SubCell"/>
</dbReference>
<accession>J7RYS7</accession>
<evidence type="ECO:0000256" key="4">
    <source>
        <dbReference type="ARBA" id="ARBA00010662"/>
    </source>
</evidence>
<dbReference type="Pfam" id="PF01182">
    <property type="entry name" value="Glucosamine_iso"/>
    <property type="match status" value="1"/>
</dbReference>
<dbReference type="RefSeq" id="XP_022464578.1">
    <property type="nucleotide sequence ID" value="XM_022608043.1"/>
</dbReference>
<comment type="pathway">
    <text evidence="3">Carbohydrate degradation; pentose phosphate pathway; D-ribulose 5-phosphate from D-glucose 6-phosphate (oxidative stage): step 2/3.</text>
</comment>
<dbReference type="InterPro" id="IPR037171">
    <property type="entry name" value="NagB/RpiA_transferase-like"/>
</dbReference>
<dbReference type="KEGG" id="kng:KNAG_0E00640"/>
<dbReference type="Gene3D" id="3.40.50.1360">
    <property type="match status" value="1"/>
</dbReference>
<dbReference type="PANTHER" id="PTHR11054">
    <property type="entry name" value="6-PHOSPHOGLUCONOLACTONASE"/>
    <property type="match status" value="1"/>
</dbReference>
<dbReference type="InterPro" id="IPR039104">
    <property type="entry name" value="6PGL"/>
</dbReference>
<dbReference type="OrthoDB" id="432544at2759"/>
<evidence type="ECO:0000313" key="10">
    <source>
        <dbReference type="Proteomes" id="UP000006310"/>
    </source>
</evidence>
<keyword evidence="10" id="KW-1185">Reference proteome</keyword>
<dbReference type="Proteomes" id="UP000006310">
    <property type="component" value="Chromosome 5"/>
</dbReference>
<sequence>MVNVVVCAASDNLPEKVGEYVLRKQDEALARGSVFNLAISGGSLVNVLKTALIDDKKVADKVQWSKWRVYFVDERIVSLTHPDSNYGAFKEAVLDHLPSGVQVQVFPINASLAGKGPEAYEQVAKEYEEILPKKLDTLLLGCGPDGHTCSLFPDAEHAYLVAERQKRVIWCHDSPKPPSDRVTITIPVMDAAGDIAFVATGSSKQPVMHQIFDKKDTKLPTALVNKLFGGKVTWFVDDQAFTKVETKTF</sequence>
<gene>
    <name evidence="9" type="primary">KNAG0E00640</name>
    <name evidence="9" type="ordered locus">KNAG_0E00640</name>
</gene>
<keyword evidence="6" id="KW-0378">Hydrolase</keyword>
<dbReference type="CDD" id="cd01400">
    <property type="entry name" value="6PGL"/>
    <property type="match status" value="1"/>
</dbReference>
<protein>
    <recommendedName>
        <fullName evidence="7">6-phosphogluconolactonase-like protein</fullName>
    </recommendedName>
</protein>
<dbReference type="OMA" id="YQLFEFE"/>
<dbReference type="EMBL" id="HE978318">
    <property type="protein sequence ID" value="CCK70332.1"/>
    <property type="molecule type" value="Genomic_DNA"/>
</dbReference>
<evidence type="ECO:0000256" key="5">
    <source>
        <dbReference type="ARBA" id="ARBA00022490"/>
    </source>
</evidence>
<dbReference type="GeneID" id="34526032"/>
<dbReference type="eggNOG" id="KOG3147">
    <property type="taxonomic scope" value="Eukaryota"/>
</dbReference>
<evidence type="ECO:0000256" key="2">
    <source>
        <dbReference type="ARBA" id="ARBA00004496"/>
    </source>
</evidence>
<comment type="similarity">
    <text evidence="4 7">Belongs to the glucosamine/galactosamine-6-phosphate isomerase family. 6-phosphogluconolactonase subfamily.</text>
</comment>
<reference evidence="9 10" key="1">
    <citation type="journal article" date="2011" name="Proc. Natl. Acad. Sci. U.S.A.">
        <title>Evolutionary erosion of yeast sex chromosomes by mating-type switching accidents.</title>
        <authorList>
            <person name="Gordon J.L."/>
            <person name="Armisen D."/>
            <person name="Proux-Wera E."/>
            <person name="Oheigeartaigh S.S."/>
            <person name="Byrne K.P."/>
            <person name="Wolfe K.H."/>
        </authorList>
    </citation>
    <scope>NUCLEOTIDE SEQUENCE [LARGE SCALE GENOMIC DNA]</scope>
    <source>
        <strain evidence="10">ATCC MYA-139 / BCRC 22969 / CBS 8797 / CCRC 22969 / KCTC 17520 / NBRC 10181 / NCYC 3082</strain>
    </source>
</reference>
<comment type="subcellular location">
    <subcellularLocation>
        <location evidence="2">Cytoplasm</location>
    </subcellularLocation>
</comment>
<evidence type="ECO:0000256" key="7">
    <source>
        <dbReference type="RuleBase" id="RU365095"/>
    </source>
</evidence>
<name>J7RYS7_HUIN7</name>
<dbReference type="AlphaFoldDB" id="J7RYS7"/>
<dbReference type="FunFam" id="3.40.50.1360:FF:000005">
    <property type="entry name" value="6-phosphogluconolactonase"/>
    <property type="match status" value="1"/>
</dbReference>
<evidence type="ECO:0000256" key="3">
    <source>
        <dbReference type="ARBA" id="ARBA00004961"/>
    </source>
</evidence>
<dbReference type="InterPro" id="IPR006148">
    <property type="entry name" value="Glc/Gal-6P_isomerase"/>
</dbReference>
<organism evidence="9 10">
    <name type="scientific">Huiozyma naganishii (strain ATCC MYA-139 / BCRC 22969 / CBS 8797 / KCTC 17520 / NBRC 10181 / NCYC 3082 / Yp74L-3)</name>
    <name type="common">Yeast</name>
    <name type="synonym">Kazachstania naganishii</name>
    <dbReference type="NCBI Taxonomy" id="1071383"/>
    <lineage>
        <taxon>Eukaryota</taxon>
        <taxon>Fungi</taxon>
        <taxon>Dikarya</taxon>
        <taxon>Ascomycota</taxon>
        <taxon>Saccharomycotina</taxon>
        <taxon>Saccharomycetes</taxon>
        <taxon>Saccharomycetales</taxon>
        <taxon>Saccharomycetaceae</taxon>
        <taxon>Huiozyma</taxon>
    </lineage>
</organism>
<evidence type="ECO:0000313" key="9">
    <source>
        <dbReference type="EMBL" id="CCK70332.1"/>
    </source>
</evidence>
<feature type="domain" description="Glucosamine/galactosamine-6-phosphate isomerase" evidence="8">
    <location>
        <begin position="10"/>
        <end position="234"/>
    </location>
</feature>
<evidence type="ECO:0000256" key="6">
    <source>
        <dbReference type="ARBA" id="ARBA00022801"/>
    </source>
</evidence>
<dbReference type="STRING" id="1071383.J7RYS7"/>
<dbReference type="GO" id="GO:0017057">
    <property type="term" value="F:6-phosphogluconolactonase activity"/>
    <property type="evidence" value="ECO:0007669"/>
    <property type="project" value="UniProtKB-EC"/>
</dbReference>